<proteinExistence type="predicted"/>
<dbReference type="AlphaFoldDB" id="A0A1I7T038"/>
<dbReference type="WBParaSite" id="Csp11.Scaffold44.g238.t1">
    <property type="protein sequence ID" value="Csp11.Scaffold44.g238.t1"/>
    <property type="gene ID" value="Csp11.Scaffold44.g238"/>
</dbReference>
<sequence length="69" mass="8496">MEHQNIKSAKNLGKSIRKTWYGYYRRKNANISFLRRFFILTKIRHIDIWFPITLLNGYSRYYDSYDSIL</sequence>
<evidence type="ECO:0000313" key="2">
    <source>
        <dbReference type="WBParaSite" id="Csp11.Scaffold44.g238.t1"/>
    </source>
</evidence>
<keyword evidence="1" id="KW-1185">Reference proteome</keyword>
<protein>
    <submittedName>
        <fullName evidence="2">Ribosomal protein S3</fullName>
    </submittedName>
</protein>
<organism evidence="1 2">
    <name type="scientific">Caenorhabditis tropicalis</name>
    <dbReference type="NCBI Taxonomy" id="1561998"/>
    <lineage>
        <taxon>Eukaryota</taxon>
        <taxon>Metazoa</taxon>
        <taxon>Ecdysozoa</taxon>
        <taxon>Nematoda</taxon>
        <taxon>Chromadorea</taxon>
        <taxon>Rhabditida</taxon>
        <taxon>Rhabditina</taxon>
        <taxon>Rhabditomorpha</taxon>
        <taxon>Rhabditoidea</taxon>
        <taxon>Rhabditidae</taxon>
        <taxon>Peloderinae</taxon>
        <taxon>Caenorhabditis</taxon>
    </lineage>
</organism>
<accession>A0A1I7T038</accession>
<name>A0A1I7T038_9PELO</name>
<evidence type="ECO:0000313" key="1">
    <source>
        <dbReference type="Proteomes" id="UP000095282"/>
    </source>
</evidence>
<dbReference type="Proteomes" id="UP000095282">
    <property type="component" value="Unplaced"/>
</dbReference>
<reference evidence="2" key="1">
    <citation type="submission" date="2016-11" db="UniProtKB">
        <authorList>
            <consortium name="WormBaseParasite"/>
        </authorList>
    </citation>
    <scope>IDENTIFICATION</scope>
</reference>